<sequence>MRHRLRVQILRRGVSINLAGTAGVRIPSRVPPGTAASPFVGESQPIPARQLSFVGPLLRPFKCAVISLFTGEMAKGTPASIEAIISTALAEDIAAGIDTVLIGNTAATSIAPAGLLNGVTPLTPSAATDPATAVAADLSALAAAIVPAPTAPTFIMNGVQAASSGLLVAGIGGVDIIVSDAVPAKTVICVDSADFASSVDSGGINVSNDATIISRDDPAPVSQGASGASADTAAPHLSLFQVDCIGIKITEDVSWLMRRSGRVSYVTNIKW</sequence>
<evidence type="ECO:0000313" key="2">
    <source>
        <dbReference type="EMBL" id="RDJ12870.1"/>
    </source>
</evidence>
<dbReference type="SUPFAM" id="SSF56563">
    <property type="entry name" value="Major capsid protein gp5"/>
    <property type="match status" value="1"/>
</dbReference>
<dbReference type="EMBL" id="NAAC01000009">
    <property type="protein sequence ID" value="RDJ12870.1"/>
    <property type="molecule type" value="Genomic_DNA"/>
</dbReference>
<evidence type="ECO:0000259" key="1">
    <source>
        <dbReference type="Pfam" id="PF05065"/>
    </source>
</evidence>
<reference evidence="2 3" key="1">
    <citation type="submission" date="2017-03" db="EMBL/GenBank/DDBJ databases">
        <title>Genome analysis of Rhizobial strains effectives or ineffectives for nitrogen fixation isolated from bean seeds.</title>
        <authorList>
            <person name="Peralta H."/>
            <person name="Aguilar-Vera A."/>
            <person name="Mora Y."/>
            <person name="Vargas-Lagunas C."/>
            <person name="Girard L."/>
            <person name="Mora J."/>
        </authorList>
    </citation>
    <scope>NUCLEOTIDE SEQUENCE [LARGE SCALE GENOMIC DNA]</scope>
    <source>
        <strain evidence="2 3">CCGM3</strain>
    </source>
</reference>
<gene>
    <name evidence="2" type="ORF">B5K06_08860</name>
</gene>
<dbReference type="InterPro" id="IPR054612">
    <property type="entry name" value="Phage_capsid-like_C"/>
</dbReference>
<name>A0A370KRT5_9HYPH</name>
<dbReference type="AlphaFoldDB" id="A0A370KRT5"/>
<feature type="domain" description="Phage capsid-like C-terminal" evidence="1">
    <location>
        <begin position="9"/>
        <end position="158"/>
    </location>
</feature>
<dbReference type="Proteomes" id="UP000254939">
    <property type="component" value="Unassembled WGS sequence"/>
</dbReference>
<evidence type="ECO:0000313" key="3">
    <source>
        <dbReference type="Proteomes" id="UP000254939"/>
    </source>
</evidence>
<proteinExistence type="predicted"/>
<dbReference type="OrthoDB" id="8182543at2"/>
<protein>
    <recommendedName>
        <fullName evidence="1">Phage capsid-like C-terminal domain-containing protein</fullName>
    </recommendedName>
</protein>
<dbReference type="RefSeq" id="WP_114712610.1">
    <property type="nucleotide sequence ID" value="NZ_KZ857259.1"/>
</dbReference>
<accession>A0A370KRT5</accession>
<organism evidence="2 3">
    <name type="scientific">Rhizobium grahamii</name>
    <dbReference type="NCBI Taxonomy" id="1120045"/>
    <lineage>
        <taxon>Bacteria</taxon>
        <taxon>Pseudomonadati</taxon>
        <taxon>Pseudomonadota</taxon>
        <taxon>Alphaproteobacteria</taxon>
        <taxon>Hyphomicrobiales</taxon>
        <taxon>Rhizobiaceae</taxon>
        <taxon>Rhizobium/Agrobacterium group</taxon>
        <taxon>Rhizobium</taxon>
    </lineage>
</organism>
<comment type="caution">
    <text evidence="2">The sequence shown here is derived from an EMBL/GenBank/DDBJ whole genome shotgun (WGS) entry which is preliminary data.</text>
</comment>
<dbReference type="Pfam" id="PF05065">
    <property type="entry name" value="Phage_capsid"/>
    <property type="match status" value="1"/>
</dbReference>